<keyword evidence="3" id="KW-1185">Reference proteome</keyword>
<comment type="caution">
    <text evidence="2">The sequence shown here is derived from an EMBL/GenBank/DDBJ whole genome shotgun (WGS) entry which is preliminary data.</text>
</comment>
<name>A0A8H5XQP9_9HYPO</name>
<sequence length="403" mass="45428">MMRPQSVTRPKEVDVEDTKAGKEKEKDPATVKVVVADSKRDKQESHDGWDFKPRQSAKKEHQFVHASAIYMPYLAYSSHCGALKGIKDPKLKKAHEDYEGLLESYKGKDDQQHGSPTLDEWYYQFAQDDKEATDDQKQRNKSQVVSKYLKENEDGSSASKLNQWTVVRVNQLWIWTIADNWIITSTSSLLDNSSDVLVDDILNLLSKKAEYGGSRAQPVSATQLVPFIIDYCIGSYDRRPNNTGRISIGQTFSHYINRIGRNETNLFNDFRNGLSYENEKKKLNSKLHNHSGVAEAAIGGAIANAAETKPTAIQPQNHNIVTAIQQAKDLCFNIKDVRDELNILKSVAGYQQIVQSGLDRKEVDESRLASTYVLKNLKELDDVAERIQSAVRSNFILLGTQTC</sequence>
<evidence type="ECO:0000313" key="2">
    <source>
        <dbReference type="EMBL" id="KAF5697891.1"/>
    </source>
</evidence>
<gene>
    <name evidence="2" type="ORF">FGLOB1_12464</name>
</gene>
<feature type="compositionally biased region" description="Basic and acidic residues" evidence="1">
    <location>
        <begin position="37"/>
        <end position="57"/>
    </location>
</feature>
<dbReference type="AlphaFoldDB" id="A0A8H5XQP9"/>
<evidence type="ECO:0000256" key="1">
    <source>
        <dbReference type="SAM" id="MobiDB-lite"/>
    </source>
</evidence>
<organism evidence="2 3">
    <name type="scientific">Fusarium globosum</name>
    <dbReference type="NCBI Taxonomy" id="78864"/>
    <lineage>
        <taxon>Eukaryota</taxon>
        <taxon>Fungi</taxon>
        <taxon>Dikarya</taxon>
        <taxon>Ascomycota</taxon>
        <taxon>Pezizomycotina</taxon>
        <taxon>Sordariomycetes</taxon>
        <taxon>Hypocreomycetidae</taxon>
        <taxon>Hypocreales</taxon>
        <taxon>Nectriaceae</taxon>
        <taxon>Fusarium</taxon>
        <taxon>Fusarium fujikuroi species complex</taxon>
    </lineage>
</organism>
<reference evidence="2 3" key="1">
    <citation type="submission" date="2020-05" db="EMBL/GenBank/DDBJ databases">
        <title>Identification and distribution of gene clusters putatively required for synthesis of sphingolipid metabolism inhibitors in phylogenetically diverse species of the filamentous fungus Fusarium.</title>
        <authorList>
            <person name="Kim H.-S."/>
            <person name="Busman M."/>
            <person name="Brown D.W."/>
            <person name="Divon H."/>
            <person name="Uhlig S."/>
            <person name="Proctor R.H."/>
        </authorList>
    </citation>
    <scope>NUCLEOTIDE SEQUENCE [LARGE SCALE GENOMIC DNA]</scope>
    <source>
        <strain evidence="2 3">NRRL 26131</strain>
    </source>
</reference>
<accession>A0A8H5XQP9</accession>
<dbReference type="Proteomes" id="UP000532311">
    <property type="component" value="Unassembled WGS sequence"/>
</dbReference>
<feature type="compositionally biased region" description="Basic and acidic residues" evidence="1">
    <location>
        <begin position="9"/>
        <end position="29"/>
    </location>
</feature>
<evidence type="ECO:0000313" key="3">
    <source>
        <dbReference type="Proteomes" id="UP000532311"/>
    </source>
</evidence>
<protein>
    <submittedName>
        <fullName evidence="2">Ankyrin protein</fullName>
    </submittedName>
</protein>
<proteinExistence type="predicted"/>
<feature type="region of interest" description="Disordered" evidence="1">
    <location>
        <begin position="1"/>
        <end position="57"/>
    </location>
</feature>
<dbReference type="EMBL" id="JAAQPF010000701">
    <property type="protein sequence ID" value="KAF5697891.1"/>
    <property type="molecule type" value="Genomic_DNA"/>
</dbReference>